<feature type="transmembrane region" description="Helical" evidence="1">
    <location>
        <begin position="50"/>
        <end position="71"/>
    </location>
</feature>
<keyword evidence="1" id="KW-0812">Transmembrane</keyword>
<feature type="transmembrane region" description="Helical" evidence="1">
    <location>
        <begin position="6"/>
        <end position="29"/>
    </location>
</feature>
<feature type="transmembrane region" description="Helical" evidence="1">
    <location>
        <begin position="83"/>
        <end position="103"/>
    </location>
</feature>
<reference evidence="2" key="1">
    <citation type="submission" date="2022-10" db="EMBL/GenBank/DDBJ databases">
        <title>The WGS of Solirubrobacter ginsenosidimutans DSM 21036.</title>
        <authorList>
            <person name="Jiang Z."/>
        </authorList>
    </citation>
    <scope>NUCLEOTIDE SEQUENCE</scope>
    <source>
        <strain evidence="2">DSM 21036</strain>
    </source>
</reference>
<protein>
    <recommendedName>
        <fullName evidence="4">DUF2269 family protein</fullName>
    </recommendedName>
</protein>
<evidence type="ECO:0000313" key="2">
    <source>
        <dbReference type="EMBL" id="MDA0162480.1"/>
    </source>
</evidence>
<accession>A0A9X3S0U8</accession>
<keyword evidence="1" id="KW-0472">Membrane</keyword>
<evidence type="ECO:0008006" key="4">
    <source>
        <dbReference type="Google" id="ProtNLM"/>
    </source>
</evidence>
<dbReference type="RefSeq" id="WP_270041719.1">
    <property type="nucleotide sequence ID" value="NZ_JAPDOD010000018.1"/>
</dbReference>
<proteinExistence type="predicted"/>
<dbReference type="AlphaFoldDB" id="A0A9X3S0U8"/>
<keyword evidence="3" id="KW-1185">Reference proteome</keyword>
<keyword evidence="1" id="KW-1133">Transmembrane helix</keyword>
<name>A0A9X3S0U8_9ACTN</name>
<dbReference type="EMBL" id="JAPDOD010000018">
    <property type="protein sequence ID" value="MDA0162480.1"/>
    <property type="molecule type" value="Genomic_DNA"/>
</dbReference>
<gene>
    <name evidence="2" type="ORF">OM076_19560</name>
</gene>
<evidence type="ECO:0000313" key="3">
    <source>
        <dbReference type="Proteomes" id="UP001149140"/>
    </source>
</evidence>
<evidence type="ECO:0000256" key="1">
    <source>
        <dbReference type="SAM" id="Phobius"/>
    </source>
</evidence>
<comment type="caution">
    <text evidence="2">The sequence shown here is derived from an EMBL/GenBank/DDBJ whole genome shotgun (WGS) entry which is preliminary data.</text>
</comment>
<organism evidence="2 3">
    <name type="scientific">Solirubrobacter ginsenosidimutans</name>
    <dbReference type="NCBI Taxonomy" id="490573"/>
    <lineage>
        <taxon>Bacteria</taxon>
        <taxon>Bacillati</taxon>
        <taxon>Actinomycetota</taxon>
        <taxon>Thermoleophilia</taxon>
        <taxon>Solirubrobacterales</taxon>
        <taxon>Solirubrobacteraceae</taxon>
        <taxon>Solirubrobacter</taxon>
    </lineage>
</organism>
<feature type="transmembrane region" description="Helical" evidence="1">
    <location>
        <begin position="124"/>
        <end position="143"/>
    </location>
</feature>
<dbReference type="Proteomes" id="UP001149140">
    <property type="component" value="Unassembled WGS sequence"/>
</dbReference>
<sequence>MSTYTVVVAAHIIAVVAAYGLPLSAPLLVPYVRRHHPEALNGLHSAQYRLNNVLTGPFTVLVLAFGIYLASDGHRWGDPFVSIGVGAIAIIAVVGGAVVVPAVKRLAALDPSTAEYAAVYRRYLASESFLGALVLVTIFAMAAKPFS</sequence>